<evidence type="ECO:0000313" key="10">
    <source>
        <dbReference type="Proteomes" id="UP000094385"/>
    </source>
</evidence>
<dbReference type="Proteomes" id="UP000094385">
    <property type="component" value="Unassembled WGS sequence"/>
</dbReference>
<keyword evidence="5 7" id="KW-1133">Transmembrane helix</keyword>
<comment type="similarity">
    <text evidence="2 7">Belongs to the derlin family.</text>
</comment>
<evidence type="ECO:0000256" key="7">
    <source>
        <dbReference type="RuleBase" id="RU363059"/>
    </source>
</evidence>
<dbReference type="STRING" id="675824.A0A1E3QFF7"/>
<dbReference type="GO" id="GO:0006950">
    <property type="term" value="P:response to stress"/>
    <property type="evidence" value="ECO:0007669"/>
    <property type="project" value="UniProtKB-ARBA"/>
</dbReference>
<reference evidence="9 10" key="1">
    <citation type="journal article" date="2016" name="Proc. Natl. Acad. Sci. U.S.A.">
        <title>Comparative genomics of biotechnologically important yeasts.</title>
        <authorList>
            <person name="Riley R."/>
            <person name="Haridas S."/>
            <person name="Wolfe K.H."/>
            <person name="Lopes M.R."/>
            <person name="Hittinger C.T."/>
            <person name="Goeker M."/>
            <person name="Salamov A.A."/>
            <person name="Wisecaver J.H."/>
            <person name="Long T.M."/>
            <person name="Calvey C.H."/>
            <person name="Aerts A.L."/>
            <person name="Barry K.W."/>
            <person name="Choi C."/>
            <person name="Clum A."/>
            <person name="Coughlan A.Y."/>
            <person name="Deshpande S."/>
            <person name="Douglass A.P."/>
            <person name="Hanson S.J."/>
            <person name="Klenk H.-P."/>
            <person name="LaButti K.M."/>
            <person name="Lapidus A."/>
            <person name="Lindquist E.A."/>
            <person name="Lipzen A.M."/>
            <person name="Meier-Kolthoff J.P."/>
            <person name="Ohm R.A."/>
            <person name="Otillar R.P."/>
            <person name="Pangilinan J.L."/>
            <person name="Peng Y."/>
            <person name="Rokas A."/>
            <person name="Rosa C.A."/>
            <person name="Scheuner C."/>
            <person name="Sibirny A.A."/>
            <person name="Slot J.C."/>
            <person name="Stielow J.B."/>
            <person name="Sun H."/>
            <person name="Kurtzman C.P."/>
            <person name="Blackwell M."/>
            <person name="Grigoriev I.V."/>
            <person name="Jeffries T.W."/>
        </authorList>
    </citation>
    <scope>NUCLEOTIDE SEQUENCE [LARGE SCALE GENOMIC DNA]</scope>
    <source>
        <strain evidence="9 10">NRRL Y-11557</strain>
    </source>
</reference>
<accession>A0A1E3QFF7</accession>
<evidence type="ECO:0000256" key="2">
    <source>
        <dbReference type="ARBA" id="ARBA00008917"/>
    </source>
</evidence>
<evidence type="ECO:0000256" key="4">
    <source>
        <dbReference type="ARBA" id="ARBA00022824"/>
    </source>
</evidence>
<dbReference type="EMBL" id="KV454289">
    <property type="protein sequence ID" value="ODQ76360.1"/>
    <property type="molecule type" value="Genomic_DNA"/>
</dbReference>
<evidence type="ECO:0000256" key="1">
    <source>
        <dbReference type="ARBA" id="ARBA00004477"/>
    </source>
</evidence>
<dbReference type="Pfam" id="PF04511">
    <property type="entry name" value="DER1"/>
    <property type="match status" value="1"/>
</dbReference>
<dbReference type="SUPFAM" id="SSF144091">
    <property type="entry name" value="Rhomboid-like"/>
    <property type="match status" value="1"/>
</dbReference>
<keyword evidence="3 7" id="KW-0812">Transmembrane</keyword>
<keyword evidence="4 7" id="KW-0256">Endoplasmic reticulum</keyword>
<feature type="transmembrane region" description="Helical" evidence="7">
    <location>
        <begin position="98"/>
        <end position="127"/>
    </location>
</feature>
<comment type="subcellular location">
    <subcellularLocation>
        <location evidence="1 7">Endoplasmic reticulum membrane</location>
        <topology evidence="1 7">Multi-pass membrane protein</topology>
    </subcellularLocation>
</comment>
<evidence type="ECO:0000256" key="6">
    <source>
        <dbReference type="ARBA" id="ARBA00023136"/>
    </source>
</evidence>
<evidence type="ECO:0000256" key="3">
    <source>
        <dbReference type="ARBA" id="ARBA00022692"/>
    </source>
</evidence>
<evidence type="ECO:0000256" key="8">
    <source>
        <dbReference type="SAM" id="MobiDB-lite"/>
    </source>
</evidence>
<evidence type="ECO:0000313" key="9">
    <source>
        <dbReference type="EMBL" id="ODQ76360.1"/>
    </source>
</evidence>
<feature type="transmembrane region" description="Helical" evidence="7">
    <location>
        <begin position="57"/>
        <end position="78"/>
    </location>
</feature>
<keyword evidence="6 7" id="KW-0472">Membrane</keyword>
<comment type="caution">
    <text evidence="7">Lacks conserved residue(s) required for the propagation of feature annotation.</text>
</comment>
<dbReference type="InterPro" id="IPR035952">
    <property type="entry name" value="Rhomboid-like_sf"/>
</dbReference>
<feature type="compositionally biased region" description="Polar residues" evidence="8">
    <location>
        <begin position="245"/>
        <end position="260"/>
    </location>
</feature>
<feature type="transmembrane region" description="Helical" evidence="7">
    <location>
        <begin position="20"/>
        <end position="45"/>
    </location>
</feature>
<evidence type="ECO:0000256" key="5">
    <source>
        <dbReference type="ARBA" id="ARBA00022989"/>
    </source>
</evidence>
<organism evidence="9 10">
    <name type="scientific">Lipomyces starkeyi NRRL Y-11557</name>
    <dbReference type="NCBI Taxonomy" id="675824"/>
    <lineage>
        <taxon>Eukaryota</taxon>
        <taxon>Fungi</taxon>
        <taxon>Dikarya</taxon>
        <taxon>Ascomycota</taxon>
        <taxon>Saccharomycotina</taxon>
        <taxon>Lipomycetes</taxon>
        <taxon>Lipomycetales</taxon>
        <taxon>Lipomycetaceae</taxon>
        <taxon>Lipomyces</taxon>
    </lineage>
</organism>
<protein>
    <recommendedName>
        <fullName evidence="7">Derlin</fullName>
    </recommendedName>
</protein>
<gene>
    <name evidence="9" type="ORF">LIPSTDRAFT_67250</name>
</gene>
<name>A0A1E3QFF7_LIPST</name>
<comment type="function">
    <text evidence="7">May be involved in the degradation of misfolded endoplasmic reticulum (ER) luminal proteins.</text>
</comment>
<proteinExistence type="inferred from homology"/>
<dbReference type="PANTHER" id="PTHR11009">
    <property type="entry name" value="DER1-LIKE PROTEIN, DERLIN"/>
    <property type="match status" value="1"/>
</dbReference>
<dbReference type="InterPro" id="IPR007599">
    <property type="entry name" value="DER1"/>
</dbReference>
<dbReference type="OrthoDB" id="19102at2759"/>
<dbReference type="AlphaFoldDB" id="A0A1E3QFF7"/>
<dbReference type="GO" id="GO:0005789">
    <property type="term" value="C:endoplasmic reticulum membrane"/>
    <property type="evidence" value="ECO:0007669"/>
    <property type="project" value="UniProtKB-SubCell"/>
</dbReference>
<keyword evidence="10" id="KW-1185">Reference proteome</keyword>
<feature type="region of interest" description="Disordered" evidence="8">
    <location>
        <begin position="236"/>
        <end position="272"/>
    </location>
</feature>
<sequence>MANEIVDFIYSVPPITRVFLLGTIGTTFGTLLNVISPSLLINYWPSTVYKLQLWRPFTAFFVVGGDPMSKLMEIYMFYTYSKDLEMEKFRGYTADYLYFLTLLGSVIAGLNYVTGGFAYLAPLLVALTHTWSQYNPERIVRFYFGITFKAKYLPAVLLAFKLLIEGQLSFLISATGVVASYLYQHLETSQPGSPPSPIIQTPQWLKKLLPAAWSVESGWTTDTRHVQRSFGSAYYPSAPAGSGRPGSTSSNSRPEGSSVSFRWGRGHRLGGS</sequence>